<protein>
    <submittedName>
        <fullName evidence="1">Uncharacterized protein</fullName>
    </submittedName>
</protein>
<sequence>MRHLCKYRYCLKVLEASSRVNKDTLHYELQKIHIHYVEAVKENIPLNFDIEKIHSKTTPKSAKRKHVSIV</sequence>
<gene>
    <name evidence="1" type="ORF">EDS130_LOCUS26206</name>
</gene>
<reference evidence="1" key="1">
    <citation type="submission" date="2021-02" db="EMBL/GenBank/DDBJ databases">
        <authorList>
            <person name="Nowell W R."/>
        </authorList>
    </citation>
    <scope>NUCLEOTIDE SEQUENCE</scope>
</reference>
<dbReference type="AlphaFoldDB" id="A0A814XBD4"/>
<name>A0A814XBD4_ADIRI</name>
<accession>A0A814XBD4</accession>
<dbReference type="Proteomes" id="UP000663852">
    <property type="component" value="Unassembled WGS sequence"/>
</dbReference>
<dbReference type="EMBL" id="CAJNOJ010000158">
    <property type="protein sequence ID" value="CAF1217087.1"/>
    <property type="molecule type" value="Genomic_DNA"/>
</dbReference>
<evidence type="ECO:0000313" key="1">
    <source>
        <dbReference type="EMBL" id="CAF1217087.1"/>
    </source>
</evidence>
<comment type="caution">
    <text evidence="1">The sequence shown here is derived from an EMBL/GenBank/DDBJ whole genome shotgun (WGS) entry which is preliminary data.</text>
</comment>
<proteinExistence type="predicted"/>
<organism evidence="1 2">
    <name type="scientific">Adineta ricciae</name>
    <name type="common">Rotifer</name>
    <dbReference type="NCBI Taxonomy" id="249248"/>
    <lineage>
        <taxon>Eukaryota</taxon>
        <taxon>Metazoa</taxon>
        <taxon>Spiralia</taxon>
        <taxon>Gnathifera</taxon>
        <taxon>Rotifera</taxon>
        <taxon>Eurotatoria</taxon>
        <taxon>Bdelloidea</taxon>
        <taxon>Adinetida</taxon>
        <taxon>Adinetidae</taxon>
        <taxon>Adineta</taxon>
    </lineage>
</organism>
<evidence type="ECO:0000313" key="2">
    <source>
        <dbReference type="Proteomes" id="UP000663852"/>
    </source>
</evidence>